<evidence type="ECO:0000256" key="6">
    <source>
        <dbReference type="ARBA" id="ARBA00023004"/>
    </source>
</evidence>
<dbReference type="Pfam" id="PF03171">
    <property type="entry name" value="2OG-FeII_Oxy"/>
    <property type="match status" value="1"/>
</dbReference>
<sequence length="332" mass="37312">MAVPVIDIKKLLDGEEREMTMEQIHKACQEWGFFQLVNHGIPHSLLDGVQELFKEHYKNSMDAQFQDSAVVEMLESALSQGMNLSATKIDADWETGFFIQHSSHKTNTVTPPLPANFKETMEEFAEEVKGLAERVLEIMCENLGLEKGYLKEALAGGNGNGNSPFFGIKMCHYPPCPRPDLIDGLRSHTDAGGLILLLQDDEIDGLQVLKDDTWFDVQPIRHAIVIDIGDQLEVMTNGKYKSMWHRVLAKDDANRMSVAAFYNPSSEAEVYPPPQLMIMSAEHNGIDNVNAKSGYAYPKFVSKDYMKVYAEQKFLPKKPRFEAMSIVGHAVK</sequence>
<evidence type="ECO:0000256" key="9">
    <source>
        <dbReference type="ARBA" id="ARBA00050579"/>
    </source>
</evidence>
<accession>B8LQ40</accession>
<dbReference type="EC" id="1.14.17.4" evidence="8"/>
<evidence type="ECO:0000313" key="12">
    <source>
        <dbReference type="EMBL" id="ABR17770.1"/>
    </source>
</evidence>
<evidence type="ECO:0000256" key="10">
    <source>
        <dbReference type="RuleBase" id="RU003682"/>
    </source>
</evidence>
<dbReference type="PANTHER" id="PTHR47991">
    <property type="entry name" value="OXOGLUTARATE/IRON-DEPENDENT DIOXYGENASE"/>
    <property type="match status" value="1"/>
</dbReference>
<dbReference type="Gene3D" id="2.60.120.330">
    <property type="entry name" value="B-lactam Antibiotic, Isopenicillin N Synthase, Chain"/>
    <property type="match status" value="1"/>
</dbReference>
<dbReference type="InterPro" id="IPR026992">
    <property type="entry name" value="DIOX_N"/>
</dbReference>
<dbReference type="InterPro" id="IPR027443">
    <property type="entry name" value="IPNS-like_sf"/>
</dbReference>
<name>B8LQ40_PICSI</name>
<keyword evidence="4" id="KW-0847">Vitamin C</keyword>
<dbReference type="SUPFAM" id="SSF51197">
    <property type="entry name" value="Clavaminate synthase-like"/>
    <property type="match status" value="1"/>
</dbReference>
<dbReference type="InterPro" id="IPR050295">
    <property type="entry name" value="Plant_2OG-oxidoreductases"/>
</dbReference>
<dbReference type="InterPro" id="IPR005123">
    <property type="entry name" value="Oxoglu/Fe-dep_dioxygenase_dom"/>
</dbReference>
<feature type="domain" description="Fe2OG dioxygenase" evidence="11">
    <location>
        <begin position="164"/>
        <end position="264"/>
    </location>
</feature>
<evidence type="ECO:0000259" key="11">
    <source>
        <dbReference type="PROSITE" id="PS51471"/>
    </source>
</evidence>
<evidence type="ECO:0000256" key="7">
    <source>
        <dbReference type="ARBA" id="ARBA00037892"/>
    </source>
</evidence>
<dbReference type="EMBL" id="EF677977">
    <property type="protein sequence ID" value="ABR17770.1"/>
    <property type="molecule type" value="mRNA"/>
</dbReference>
<proteinExistence type="evidence at transcript level"/>
<keyword evidence="6 10" id="KW-0408">Iron</keyword>
<comment type="similarity">
    <text evidence="1 10">Belongs to the iron/ascorbate-dependent oxidoreductase family.</text>
</comment>
<comment type="catalytic activity">
    <reaction evidence="9">
        <text>1-aminocyclopropane-1-carboxylate + L-ascorbate + O2 = ethene + L-dehydroascorbate + hydrogen cyanide + CO2 + 2 H2O</text>
        <dbReference type="Rhea" id="RHEA:23640"/>
        <dbReference type="ChEBI" id="CHEBI:15377"/>
        <dbReference type="ChEBI" id="CHEBI:15379"/>
        <dbReference type="ChEBI" id="CHEBI:16526"/>
        <dbReference type="ChEBI" id="CHEBI:18153"/>
        <dbReference type="ChEBI" id="CHEBI:18407"/>
        <dbReference type="ChEBI" id="CHEBI:38290"/>
        <dbReference type="ChEBI" id="CHEBI:58360"/>
        <dbReference type="ChEBI" id="CHEBI:58539"/>
        <dbReference type="EC" id="1.14.17.4"/>
    </reaction>
</comment>
<dbReference type="InterPro" id="IPR044861">
    <property type="entry name" value="IPNS-like_FE2OG_OXY"/>
</dbReference>
<dbReference type="FunFam" id="2.60.120.330:FF:000010">
    <property type="entry name" value="1-aminocyclopropane-1-carboxylate oxidase 1"/>
    <property type="match status" value="1"/>
</dbReference>
<dbReference type="GO" id="GO:0009693">
    <property type="term" value="P:ethylene biosynthetic process"/>
    <property type="evidence" value="ECO:0007669"/>
    <property type="project" value="UniProtKB-KW"/>
</dbReference>
<protein>
    <recommendedName>
        <fullName evidence="8">aminocyclopropanecarboxylate oxidase</fullName>
        <ecNumber evidence="8">1.14.17.4</ecNumber>
    </recommendedName>
</protein>
<dbReference type="GO" id="GO:0046872">
    <property type="term" value="F:metal ion binding"/>
    <property type="evidence" value="ECO:0007669"/>
    <property type="project" value="UniProtKB-KW"/>
</dbReference>
<evidence type="ECO:0000256" key="4">
    <source>
        <dbReference type="ARBA" id="ARBA00022896"/>
    </source>
</evidence>
<evidence type="ECO:0000256" key="2">
    <source>
        <dbReference type="ARBA" id="ARBA00022666"/>
    </source>
</evidence>
<dbReference type="GO" id="GO:0009815">
    <property type="term" value="F:1-aminocyclopropane-1-carboxylate oxidase activity"/>
    <property type="evidence" value="ECO:0007669"/>
    <property type="project" value="UniProtKB-EC"/>
</dbReference>
<dbReference type="Pfam" id="PF14226">
    <property type="entry name" value="DIOX_N"/>
    <property type="match status" value="1"/>
</dbReference>
<dbReference type="GO" id="GO:0031418">
    <property type="term" value="F:L-ascorbic acid binding"/>
    <property type="evidence" value="ECO:0007669"/>
    <property type="project" value="UniProtKB-KW"/>
</dbReference>
<dbReference type="PROSITE" id="PS51471">
    <property type="entry name" value="FE2OG_OXY"/>
    <property type="match status" value="1"/>
</dbReference>
<keyword evidence="3 10" id="KW-0479">Metal-binding</keyword>
<evidence type="ECO:0000256" key="1">
    <source>
        <dbReference type="ARBA" id="ARBA00008056"/>
    </source>
</evidence>
<keyword evidence="5 10" id="KW-0560">Oxidoreductase</keyword>
<reference evidence="12" key="1">
    <citation type="submission" date="2007-06" db="EMBL/GenBank/DDBJ databases">
        <title>Full length cDNA sequences from Sitka Spruce (Picea sitchensis).</title>
        <authorList>
            <person name="Ralph S.G."/>
            <person name="Chun H.E."/>
            <person name="Liao N."/>
            <person name="Ali J."/>
            <person name="Reid K."/>
            <person name="Kolosova N."/>
            <person name="Cooper N."/>
            <person name="Cullis C."/>
            <person name="Jancsik S."/>
            <person name="Moore R."/>
            <person name="Mayo M."/>
            <person name="Wagner S."/>
            <person name="Holt R.A."/>
            <person name="Jones S.J.M."/>
            <person name="Marra M.A."/>
            <person name="Ritland C.E."/>
            <person name="Ritland K."/>
            <person name="Bohlmann J."/>
        </authorList>
    </citation>
    <scope>NUCLEOTIDE SEQUENCE</scope>
    <source>
        <tissue evidence="12">Bark</tissue>
    </source>
</reference>
<evidence type="ECO:0000256" key="3">
    <source>
        <dbReference type="ARBA" id="ARBA00022723"/>
    </source>
</evidence>
<organism evidence="12">
    <name type="scientific">Picea sitchensis</name>
    <name type="common">Sitka spruce</name>
    <name type="synonym">Pinus sitchensis</name>
    <dbReference type="NCBI Taxonomy" id="3332"/>
    <lineage>
        <taxon>Eukaryota</taxon>
        <taxon>Viridiplantae</taxon>
        <taxon>Streptophyta</taxon>
        <taxon>Embryophyta</taxon>
        <taxon>Tracheophyta</taxon>
        <taxon>Spermatophyta</taxon>
        <taxon>Pinopsida</taxon>
        <taxon>Pinidae</taxon>
        <taxon>Conifers I</taxon>
        <taxon>Pinales</taxon>
        <taxon>Pinaceae</taxon>
        <taxon>Picea</taxon>
    </lineage>
</organism>
<evidence type="ECO:0000256" key="8">
    <source>
        <dbReference type="ARBA" id="ARBA00039090"/>
    </source>
</evidence>
<comment type="pathway">
    <text evidence="7">Alkene biosynthesis; ethylene biosynthesis via S-adenosyl-L-methionine; ethylene from S-adenosyl-L-methionine: step 2/2.</text>
</comment>
<keyword evidence="2" id="KW-0266">Ethylene biosynthesis</keyword>
<dbReference type="AlphaFoldDB" id="B8LQ40"/>
<evidence type="ECO:0000256" key="5">
    <source>
        <dbReference type="ARBA" id="ARBA00023002"/>
    </source>
</evidence>